<proteinExistence type="inferred from homology"/>
<dbReference type="PANTHER" id="PTHR31585:SF0">
    <property type="entry name" value="FOLATE-BIOPTERIN TRANSPORTER 1, CHLOROPLASTIC"/>
    <property type="match status" value="1"/>
</dbReference>
<feature type="compositionally biased region" description="Low complexity" evidence="7">
    <location>
        <begin position="624"/>
        <end position="635"/>
    </location>
</feature>
<evidence type="ECO:0000256" key="8">
    <source>
        <dbReference type="SAM" id="Phobius"/>
    </source>
</evidence>
<gene>
    <name evidence="9" type="ORF">ALAG00032_LOCUS2694</name>
</gene>
<dbReference type="InterPro" id="IPR036259">
    <property type="entry name" value="MFS_trans_sf"/>
</dbReference>
<feature type="transmembrane region" description="Helical" evidence="8">
    <location>
        <begin position="519"/>
        <end position="538"/>
    </location>
</feature>
<name>A0A7S3JQQ5_9STRA</name>
<comment type="similarity">
    <text evidence="2">Belongs to the major facilitator superfamily. Folate-biopterin transporter (TC 2.A.71) family.</text>
</comment>
<evidence type="ECO:0000256" key="7">
    <source>
        <dbReference type="SAM" id="MobiDB-lite"/>
    </source>
</evidence>
<evidence type="ECO:0000256" key="6">
    <source>
        <dbReference type="ARBA" id="ARBA00023136"/>
    </source>
</evidence>
<feature type="region of interest" description="Disordered" evidence="7">
    <location>
        <begin position="624"/>
        <end position="659"/>
    </location>
</feature>
<dbReference type="EMBL" id="HBIJ01003791">
    <property type="protein sequence ID" value="CAE0361961.1"/>
    <property type="molecule type" value="Transcribed_RNA"/>
</dbReference>
<protein>
    <submittedName>
        <fullName evidence="9">Uncharacterized protein</fullName>
    </submittedName>
</protein>
<evidence type="ECO:0000256" key="1">
    <source>
        <dbReference type="ARBA" id="ARBA00004141"/>
    </source>
</evidence>
<dbReference type="AlphaFoldDB" id="A0A7S3JQQ5"/>
<evidence type="ECO:0000256" key="3">
    <source>
        <dbReference type="ARBA" id="ARBA00022448"/>
    </source>
</evidence>
<evidence type="ECO:0000313" key="9">
    <source>
        <dbReference type="EMBL" id="CAE0361961.1"/>
    </source>
</evidence>
<keyword evidence="6 8" id="KW-0472">Membrane</keyword>
<feature type="transmembrane region" description="Helical" evidence="8">
    <location>
        <begin position="279"/>
        <end position="300"/>
    </location>
</feature>
<dbReference type="SUPFAM" id="SSF103473">
    <property type="entry name" value="MFS general substrate transporter"/>
    <property type="match status" value="1"/>
</dbReference>
<feature type="transmembrane region" description="Helical" evidence="8">
    <location>
        <begin position="95"/>
        <end position="114"/>
    </location>
</feature>
<sequence length="659" mass="71961">MMTNKEEMRKKHRFLDILYTIKSLEARCALSIFGIKGIGFGLMSPWFNKAAKYFLSEMQADAKQRSITVQMASLPWAFRPLIDTMTRRTFGTGRALVFSMIAAAIALILLGSSGGGDSMLTLPMVALLFVTVEVALCAHDVVANGEISRAIRSSPQKAHDIAALVYFVRIGFQVAGLGIVGLALSKYTVQRSFSPGLAGIASALTILVMTTFFYSSSPPPAMDKQKEEEVSLITETEKNGAIEEKSIDLGSSTDIIKKNAEQQQRQNCNQLNNNKQNDCFFLSATFIGTVSVVISSAPLLGIDRPKLMCIASAIAALIGTFGVERTFGREIAMVNAYRMLTHMAQPDIRQTTFIFYTDPASLYPRGPNLDPFFYSAVLGTVARGSALIGVAAYRTFLRDWSFRSVYRLVAQLSCCAQLAALPVYLRLFNAWPRLDLGFILVEEAIRIIVKHLVDIPGMILLARCCRKGNDASVLALCGAARFLSEPVQLYAGILLLSAFGVNPSSRATDGDHLQHLWKVKLLIAFLGLLPLLVLNFMIPPGGNNASTNQPTSSSTSSSAENNDRVCSAPLFRAFPYRFLNLRSFTSYSLSLRSKHSNESTTIKAESLLLDNHDISVPSISAVTSSASSSNNTASILRKKQQQHNHHPLNSVHLSDNSAS</sequence>
<comment type="subcellular location">
    <subcellularLocation>
        <location evidence="1">Membrane</location>
        <topology evidence="1">Multi-pass membrane protein</topology>
    </subcellularLocation>
</comment>
<dbReference type="PANTHER" id="PTHR31585">
    <property type="entry name" value="FOLATE-BIOPTERIN TRANSPORTER 1, CHLOROPLASTIC"/>
    <property type="match status" value="1"/>
</dbReference>
<reference evidence="9" key="1">
    <citation type="submission" date="2021-01" db="EMBL/GenBank/DDBJ databases">
        <authorList>
            <person name="Corre E."/>
            <person name="Pelletier E."/>
            <person name="Niang G."/>
            <person name="Scheremetjew M."/>
            <person name="Finn R."/>
            <person name="Kale V."/>
            <person name="Holt S."/>
            <person name="Cochrane G."/>
            <person name="Meng A."/>
            <person name="Brown T."/>
            <person name="Cohen L."/>
        </authorList>
    </citation>
    <scope>NUCLEOTIDE SEQUENCE</scope>
    <source>
        <strain evidence="9">CCMP1510</strain>
    </source>
</reference>
<feature type="compositionally biased region" description="Basic residues" evidence="7">
    <location>
        <begin position="636"/>
        <end position="646"/>
    </location>
</feature>
<accession>A0A7S3JQQ5</accession>
<feature type="transmembrane region" description="Helical" evidence="8">
    <location>
        <begin position="196"/>
        <end position="214"/>
    </location>
</feature>
<keyword evidence="3" id="KW-0813">Transport</keyword>
<keyword evidence="4 8" id="KW-0812">Transmembrane</keyword>
<feature type="transmembrane region" description="Helical" evidence="8">
    <location>
        <begin position="163"/>
        <end position="184"/>
    </location>
</feature>
<dbReference type="GO" id="GO:0016020">
    <property type="term" value="C:membrane"/>
    <property type="evidence" value="ECO:0007669"/>
    <property type="project" value="UniProtKB-SubCell"/>
</dbReference>
<dbReference type="InterPro" id="IPR039309">
    <property type="entry name" value="BT1"/>
</dbReference>
<evidence type="ECO:0000256" key="2">
    <source>
        <dbReference type="ARBA" id="ARBA00007015"/>
    </source>
</evidence>
<feature type="transmembrane region" description="Helical" evidence="8">
    <location>
        <begin position="120"/>
        <end position="142"/>
    </location>
</feature>
<keyword evidence="5 8" id="KW-1133">Transmembrane helix</keyword>
<feature type="transmembrane region" description="Helical" evidence="8">
    <location>
        <begin position="372"/>
        <end position="393"/>
    </location>
</feature>
<evidence type="ECO:0000256" key="5">
    <source>
        <dbReference type="ARBA" id="ARBA00022989"/>
    </source>
</evidence>
<evidence type="ECO:0000256" key="4">
    <source>
        <dbReference type="ARBA" id="ARBA00022692"/>
    </source>
</evidence>
<dbReference type="Pfam" id="PF03092">
    <property type="entry name" value="BT1"/>
    <property type="match status" value="1"/>
</dbReference>
<organism evidence="9">
    <name type="scientific">Aureoumbra lagunensis</name>
    <dbReference type="NCBI Taxonomy" id="44058"/>
    <lineage>
        <taxon>Eukaryota</taxon>
        <taxon>Sar</taxon>
        <taxon>Stramenopiles</taxon>
        <taxon>Ochrophyta</taxon>
        <taxon>Pelagophyceae</taxon>
        <taxon>Pelagomonadales</taxon>
        <taxon>Aureoumbra</taxon>
    </lineage>
</organism>